<protein>
    <submittedName>
        <fullName evidence="1">Uncharacterized protein</fullName>
    </submittedName>
</protein>
<sequence>MIGRYHAGLVSEGRADIDEDDVRAGLDGSPIARNAFLSVPLDKLAEPLTDELAAMLAKRLEPTRYLVGLGAASLTA</sequence>
<name>A0ABY2BTN4_9ACTN</name>
<organism evidence="1 2">
    <name type="scientific">Kribbella orskensis</name>
    <dbReference type="NCBI Taxonomy" id="2512216"/>
    <lineage>
        <taxon>Bacteria</taxon>
        <taxon>Bacillati</taxon>
        <taxon>Actinomycetota</taxon>
        <taxon>Actinomycetes</taxon>
        <taxon>Propionibacteriales</taxon>
        <taxon>Kribbellaceae</taxon>
        <taxon>Kribbella</taxon>
    </lineage>
</organism>
<comment type="caution">
    <text evidence="1">The sequence shown here is derived from an EMBL/GenBank/DDBJ whole genome shotgun (WGS) entry which is preliminary data.</text>
</comment>
<dbReference type="RefSeq" id="WP_132187356.1">
    <property type="nucleotide sequence ID" value="NZ_SLWM01000001.1"/>
</dbReference>
<evidence type="ECO:0000313" key="2">
    <source>
        <dbReference type="Proteomes" id="UP000295818"/>
    </source>
</evidence>
<reference evidence="1 2" key="1">
    <citation type="journal article" date="2015" name="Stand. Genomic Sci.">
        <title>Genomic Encyclopedia of Bacterial and Archaeal Type Strains, Phase III: the genomes of soil and plant-associated and newly described type strains.</title>
        <authorList>
            <person name="Whitman W.B."/>
            <person name="Woyke T."/>
            <person name="Klenk H.P."/>
            <person name="Zhou Y."/>
            <person name="Lilburn T.G."/>
            <person name="Beck B.J."/>
            <person name="De Vos P."/>
            <person name="Vandamme P."/>
            <person name="Eisen J.A."/>
            <person name="Garrity G."/>
            <person name="Hugenholtz P."/>
            <person name="Kyrpides N.C."/>
        </authorList>
    </citation>
    <scope>NUCLEOTIDE SEQUENCE [LARGE SCALE GENOMIC DNA]</scope>
    <source>
        <strain evidence="1 2">VKM Ac-2538</strain>
    </source>
</reference>
<keyword evidence="2" id="KW-1185">Reference proteome</keyword>
<proteinExistence type="predicted"/>
<gene>
    <name evidence="1" type="ORF">EV644_101271</name>
</gene>
<dbReference type="EMBL" id="SLWM01000001">
    <property type="protein sequence ID" value="TCO31630.1"/>
    <property type="molecule type" value="Genomic_DNA"/>
</dbReference>
<accession>A0ABY2BTN4</accession>
<dbReference type="Proteomes" id="UP000295818">
    <property type="component" value="Unassembled WGS sequence"/>
</dbReference>
<evidence type="ECO:0000313" key="1">
    <source>
        <dbReference type="EMBL" id="TCO31630.1"/>
    </source>
</evidence>